<evidence type="ECO:0000313" key="6">
    <source>
        <dbReference type="Proteomes" id="UP000887581"/>
    </source>
</evidence>
<dbReference type="PANTHER" id="PTHR48043:SF145">
    <property type="entry name" value="FI06409P-RELATED"/>
    <property type="match status" value="1"/>
</dbReference>
<dbReference type="Gene3D" id="3.40.50.2000">
    <property type="entry name" value="Glycogen Phosphorylase B"/>
    <property type="match status" value="1"/>
</dbReference>
<comment type="similarity">
    <text evidence="1">Belongs to the UDP-glycosyltransferase family.</text>
</comment>
<comment type="catalytic activity">
    <reaction evidence="5">
        <text>glucuronate acceptor + UDP-alpha-D-glucuronate = acceptor beta-D-glucuronoside + UDP + H(+)</text>
        <dbReference type="Rhea" id="RHEA:21032"/>
        <dbReference type="ChEBI" id="CHEBI:15378"/>
        <dbReference type="ChEBI" id="CHEBI:58052"/>
        <dbReference type="ChEBI" id="CHEBI:58223"/>
        <dbReference type="ChEBI" id="CHEBI:132367"/>
        <dbReference type="ChEBI" id="CHEBI:132368"/>
        <dbReference type="EC" id="2.4.1.17"/>
    </reaction>
</comment>
<dbReference type="InterPro" id="IPR002213">
    <property type="entry name" value="UDP_glucos_trans"/>
</dbReference>
<dbReference type="Pfam" id="PF00201">
    <property type="entry name" value="UDPGT"/>
    <property type="match status" value="1"/>
</dbReference>
<sequence length="334" mass="37508">MPKWKSTIWVSPNISVSVDMLFSRRLVSTNHITATATNLIEVVTDASDVSSNPSYVPACFSSNMDKMNYIDRLTNVILYTITSYLTKFVSEPAAQSLQYYLPIKFNFIDAVRESSLFLVNSDELLDFPRLINRKIIFIGRIGIPEVKALNQDYRSTVEHSEGGVVLVSFGSLVKSEGMSVENRKIFEDAFCQLPKLSSKNKVLDRDQKVLTGEVLDTGKKGEFLLKITFLWKFENEGEGEEKGIANSSNIDHRKLLTFISHCGLNSLIESVNAEVPLICMPLFADQFRNAMTAKNRNVAIVLSKENLTTDGLVSAVRAIIYEDRLIILYLLISI</sequence>
<dbReference type="AlphaFoldDB" id="A0A915PV95"/>
<evidence type="ECO:0000313" key="7">
    <source>
        <dbReference type="WBParaSite" id="sdigi.contig28.g2192.t1"/>
    </source>
</evidence>
<proteinExistence type="inferred from homology"/>
<dbReference type="InterPro" id="IPR050271">
    <property type="entry name" value="UDP-glycosyltransferase"/>
</dbReference>
<dbReference type="EC" id="2.4.1.17" evidence="2"/>
<keyword evidence="4" id="KW-0808">Transferase</keyword>
<dbReference type="GO" id="GO:0015020">
    <property type="term" value="F:glucuronosyltransferase activity"/>
    <property type="evidence" value="ECO:0007669"/>
    <property type="project" value="UniProtKB-EC"/>
</dbReference>
<dbReference type="WBParaSite" id="sdigi.contig28.g2192.t1">
    <property type="protein sequence ID" value="sdigi.contig28.g2192.t1"/>
    <property type="gene ID" value="sdigi.contig28.g2192"/>
</dbReference>
<evidence type="ECO:0000256" key="4">
    <source>
        <dbReference type="ARBA" id="ARBA00022679"/>
    </source>
</evidence>
<organism evidence="6 7">
    <name type="scientific">Setaria digitata</name>
    <dbReference type="NCBI Taxonomy" id="48799"/>
    <lineage>
        <taxon>Eukaryota</taxon>
        <taxon>Metazoa</taxon>
        <taxon>Ecdysozoa</taxon>
        <taxon>Nematoda</taxon>
        <taxon>Chromadorea</taxon>
        <taxon>Rhabditida</taxon>
        <taxon>Spirurina</taxon>
        <taxon>Spiruromorpha</taxon>
        <taxon>Filarioidea</taxon>
        <taxon>Setariidae</taxon>
        <taxon>Setaria</taxon>
    </lineage>
</organism>
<protein>
    <recommendedName>
        <fullName evidence="2">glucuronosyltransferase</fullName>
        <ecNumber evidence="2">2.4.1.17</ecNumber>
    </recommendedName>
</protein>
<reference evidence="7" key="1">
    <citation type="submission" date="2022-11" db="UniProtKB">
        <authorList>
            <consortium name="WormBaseParasite"/>
        </authorList>
    </citation>
    <scope>IDENTIFICATION</scope>
</reference>
<evidence type="ECO:0000256" key="5">
    <source>
        <dbReference type="ARBA" id="ARBA00047475"/>
    </source>
</evidence>
<keyword evidence="3" id="KW-0328">Glycosyltransferase</keyword>
<evidence type="ECO:0000256" key="2">
    <source>
        <dbReference type="ARBA" id="ARBA00012544"/>
    </source>
</evidence>
<evidence type="ECO:0000256" key="1">
    <source>
        <dbReference type="ARBA" id="ARBA00009995"/>
    </source>
</evidence>
<accession>A0A915PV95</accession>
<keyword evidence="6" id="KW-1185">Reference proteome</keyword>
<dbReference type="PANTHER" id="PTHR48043">
    <property type="entry name" value="EG:EG0003.4 PROTEIN-RELATED"/>
    <property type="match status" value="1"/>
</dbReference>
<name>A0A915PV95_9BILA</name>
<dbReference type="SUPFAM" id="SSF53756">
    <property type="entry name" value="UDP-Glycosyltransferase/glycogen phosphorylase"/>
    <property type="match status" value="1"/>
</dbReference>
<evidence type="ECO:0000256" key="3">
    <source>
        <dbReference type="ARBA" id="ARBA00022676"/>
    </source>
</evidence>
<dbReference type="Proteomes" id="UP000887581">
    <property type="component" value="Unplaced"/>
</dbReference>